<dbReference type="GO" id="GO:0007080">
    <property type="term" value="P:mitotic metaphase chromosome alignment"/>
    <property type="evidence" value="ECO:0007669"/>
    <property type="project" value="TreeGrafter"/>
</dbReference>
<feature type="repeat" description="ANK" evidence="1">
    <location>
        <begin position="105"/>
        <end position="141"/>
    </location>
</feature>
<dbReference type="AlphaFoldDB" id="A0A9B0TEM4"/>
<dbReference type="PANTHER" id="PTHR24160:SF1">
    <property type="entry name" value="ANKYRIN REPEAT DOMAIN-CONTAINING PROTEIN 53"/>
    <property type="match status" value="1"/>
</dbReference>
<feature type="repeat" description="ANK" evidence="1">
    <location>
        <begin position="142"/>
        <end position="174"/>
    </location>
</feature>
<dbReference type="Pfam" id="PF12796">
    <property type="entry name" value="Ank_2"/>
    <property type="match status" value="1"/>
</dbReference>
<dbReference type="GeneID" id="102820634"/>
<dbReference type="GO" id="GO:0060236">
    <property type="term" value="P:regulation of mitotic spindle organization"/>
    <property type="evidence" value="ECO:0007669"/>
    <property type="project" value="TreeGrafter"/>
</dbReference>
<name>A0A9B0TEM4_CHRAS</name>
<keyword evidence="3" id="KW-1185">Reference proteome</keyword>
<dbReference type="Gene3D" id="1.25.40.20">
    <property type="entry name" value="Ankyrin repeat-containing domain"/>
    <property type="match status" value="2"/>
</dbReference>
<dbReference type="SUPFAM" id="SSF48403">
    <property type="entry name" value="Ankyrin repeat"/>
    <property type="match status" value="1"/>
</dbReference>
<dbReference type="InterPro" id="IPR042335">
    <property type="entry name" value="ANKRD53"/>
</dbReference>
<dbReference type="OrthoDB" id="10254927at2759"/>
<dbReference type="PROSITE" id="PS50297">
    <property type="entry name" value="ANK_REP_REGION"/>
    <property type="match status" value="1"/>
</dbReference>
<dbReference type="RefSeq" id="XP_006863052.1">
    <property type="nucleotide sequence ID" value="XM_006862990.1"/>
</dbReference>
<protein>
    <submittedName>
        <fullName evidence="4">Ankyrin repeat domain-containing protein 53</fullName>
    </submittedName>
</protein>
<dbReference type="CTD" id="79998"/>
<dbReference type="GO" id="GO:0000922">
    <property type="term" value="C:spindle pole"/>
    <property type="evidence" value="ECO:0007669"/>
    <property type="project" value="TreeGrafter"/>
</dbReference>
<gene>
    <name evidence="4" type="primary">ANKRD53</name>
</gene>
<dbReference type="InterPro" id="IPR036770">
    <property type="entry name" value="Ankyrin_rpt-contain_sf"/>
</dbReference>
<dbReference type="GO" id="GO:1902412">
    <property type="term" value="P:regulation of mitotic cytokinesis"/>
    <property type="evidence" value="ECO:0007669"/>
    <property type="project" value="InterPro"/>
</dbReference>
<sequence length="478" mass="53534">MWTQVTSLGCAGSPSQLKPFAEPPQHPDPDEESDQRAPGNYYELFAAAVGNAEWLRFCLNRKTGEIPTDSKGFTALHFAAQQCKLACLQVLVEEYKFPVNQPTNSGQTPLHLVIHRDNKTMVVPCIHYLLRKKAAINAQTQDGCTPLHVAAREGLLDCLKVLVENGANVHAQDVMDCKPIDFCKIWNHRTCARFLKDAMWRRDKKDFAHEMGDLKRLKGRLALLEQQYLNEYQKECKALNDAEFKKWLHCKLLLARTTKQKPSALTATSALIKTKCPGLQPSKSYHSLLEAHLGHLPGPTEPSKAPTSSLYRAPKARWPKLWDQSNNPARFPTMQITCLKAIRLGLQPEPPPERNLGSFVKVSPDRHGGTLLHTVTGHLVGAIPHLPVDVVFQELYPSLQPYRIKVPEGFYPISLRDVPLRQHLGNTFWTDALAMSLRETFDETFLTALRAHQGLLSCPPPRSSHKVNLVASGPEAAQ</sequence>
<evidence type="ECO:0000313" key="4">
    <source>
        <dbReference type="RefSeq" id="XP_006863052.1"/>
    </source>
</evidence>
<feature type="region of interest" description="Disordered" evidence="2">
    <location>
        <begin position="1"/>
        <end position="37"/>
    </location>
</feature>
<dbReference type="PANTHER" id="PTHR24160">
    <property type="entry name" value="ANKYRIN REPEAT DOMAIN-CONTAINING PROTEIN 53"/>
    <property type="match status" value="1"/>
</dbReference>
<evidence type="ECO:0000256" key="2">
    <source>
        <dbReference type="SAM" id="MobiDB-lite"/>
    </source>
</evidence>
<evidence type="ECO:0000256" key="1">
    <source>
        <dbReference type="PROSITE-ProRule" id="PRU00023"/>
    </source>
</evidence>
<keyword evidence="1" id="KW-0040">ANK repeat</keyword>
<dbReference type="Proteomes" id="UP000504623">
    <property type="component" value="Unplaced"/>
</dbReference>
<reference evidence="4" key="1">
    <citation type="submission" date="2025-08" db="UniProtKB">
        <authorList>
            <consortium name="RefSeq"/>
        </authorList>
    </citation>
    <scope>IDENTIFICATION</scope>
    <source>
        <tissue evidence="4">Spleen</tissue>
    </source>
</reference>
<dbReference type="InterPro" id="IPR002110">
    <property type="entry name" value="Ankyrin_rpt"/>
</dbReference>
<dbReference type="GO" id="GO:0031116">
    <property type="term" value="P:positive regulation of microtubule polymerization"/>
    <property type="evidence" value="ECO:0007669"/>
    <property type="project" value="TreeGrafter"/>
</dbReference>
<proteinExistence type="predicted"/>
<dbReference type="SMART" id="SM00248">
    <property type="entry name" value="ANK"/>
    <property type="match status" value="3"/>
</dbReference>
<accession>A0A9B0TEM4</accession>
<dbReference type="PROSITE" id="PS50088">
    <property type="entry name" value="ANK_REPEAT"/>
    <property type="match status" value="2"/>
</dbReference>
<organism evidence="3 4">
    <name type="scientific">Chrysochloris asiatica</name>
    <name type="common">Cape golden mole</name>
    <dbReference type="NCBI Taxonomy" id="185453"/>
    <lineage>
        <taxon>Eukaryota</taxon>
        <taxon>Metazoa</taxon>
        <taxon>Chordata</taxon>
        <taxon>Craniata</taxon>
        <taxon>Vertebrata</taxon>
        <taxon>Euteleostomi</taxon>
        <taxon>Mammalia</taxon>
        <taxon>Eutheria</taxon>
        <taxon>Afrotheria</taxon>
        <taxon>Chrysochloridae</taxon>
        <taxon>Chrysochlorinae</taxon>
        <taxon>Chrysochloris</taxon>
    </lineage>
</organism>
<evidence type="ECO:0000313" key="3">
    <source>
        <dbReference type="Proteomes" id="UP000504623"/>
    </source>
</evidence>